<dbReference type="PANTHER" id="PTHR33939">
    <property type="entry name" value="PROTEIN CBG22215"/>
    <property type="match status" value="1"/>
</dbReference>
<protein>
    <recommendedName>
        <fullName evidence="2">Tc1-like transposase DDE domain-containing protein</fullName>
    </recommendedName>
</protein>
<evidence type="ECO:0000313" key="4">
    <source>
        <dbReference type="Proteomes" id="UP000001357"/>
    </source>
</evidence>
<proteinExistence type="predicted"/>
<dbReference type="InterPro" id="IPR038717">
    <property type="entry name" value="Tc1-like_DDE_dom"/>
</dbReference>
<organism evidence="3 4">
    <name type="scientific">Monosiga brevicollis</name>
    <name type="common">Choanoflagellate</name>
    <dbReference type="NCBI Taxonomy" id="81824"/>
    <lineage>
        <taxon>Eukaryota</taxon>
        <taxon>Choanoflagellata</taxon>
        <taxon>Craspedida</taxon>
        <taxon>Salpingoecidae</taxon>
        <taxon>Monosiga</taxon>
    </lineage>
</organism>
<dbReference type="Pfam" id="PF13358">
    <property type="entry name" value="DDE_3"/>
    <property type="match status" value="1"/>
</dbReference>
<feature type="region of interest" description="Disordered" evidence="1">
    <location>
        <begin position="509"/>
        <end position="533"/>
    </location>
</feature>
<dbReference type="KEGG" id="mbr:MONBRDRAFT_36127"/>
<dbReference type="RefSeq" id="XP_001743872.1">
    <property type="nucleotide sequence ID" value="XM_001743820.1"/>
</dbReference>
<dbReference type="GO" id="GO:0003676">
    <property type="term" value="F:nucleic acid binding"/>
    <property type="evidence" value="ECO:0007669"/>
    <property type="project" value="InterPro"/>
</dbReference>
<dbReference type="Proteomes" id="UP000001357">
    <property type="component" value="Unassembled WGS sequence"/>
</dbReference>
<accession>A9UT85</accession>
<feature type="compositionally biased region" description="Acidic residues" evidence="1">
    <location>
        <begin position="513"/>
        <end position="523"/>
    </location>
</feature>
<dbReference type="AlphaFoldDB" id="A9UT85"/>
<keyword evidence="4" id="KW-1185">Reference proteome</keyword>
<reference evidence="3 4" key="1">
    <citation type="journal article" date="2008" name="Nature">
        <title>The genome of the choanoflagellate Monosiga brevicollis and the origin of metazoans.</title>
        <authorList>
            <consortium name="JGI Sequencing"/>
            <person name="King N."/>
            <person name="Westbrook M.J."/>
            <person name="Young S.L."/>
            <person name="Kuo A."/>
            <person name="Abedin M."/>
            <person name="Chapman J."/>
            <person name="Fairclough S."/>
            <person name="Hellsten U."/>
            <person name="Isogai Y."/>
            <person name="Letunic I."/>
            <person name="Marr M."/>
            <person name="Pincus D."/>
            <person name="Putnam N."/>
            <person name="Rokas A."/>
            <person name="Wright K.J."/>
            <person name="Zuzow R."/>
            <person name="Dirks W."/>
            <person name="Good M."/>
            <person name="Goodstein D."/>
            <person name="Lemons D."/>
            <person name="Li W."/>
            <person name="Lyons J.B."/>
            <person name="Morris A."/>
            <person name="Nichols S."/>
            <person name="Richter D.J."/>
            <person name="Salamov A."/>
            <person name="Bork P."/>
            <person name="Lim W.A."/>
            <person name="Manning G."/>
            <person name="Miller W.T."/>
            <person name="McGinnis W."/>
            <person name="Shapiro H."/>
            <person name="Tjian R."/>
            <person name="Grigoriev I.V."/>
            <person name="Rokhsar D."/>
        </authorList>
    </citation>
    <scope>NUCLEOTIDE SEQUENCE [LARGE SCALE GENOMIC DNA]</scope>
    <source>
        <strain evidence="4">MX1 / ATCC 50154</strain>
    </source>
</reference>
<dbReference type="Gene3D" id="3.30.420.10">
    <property type="entry name" value="Ribonuclease H-like superfamily/Ribonuclease H"/>
    <property type="match status" value="1"/>
</dbReference>
<evidence type="ECO:0000259" key="2">
    <source>
        <dbReference type="Pfam" id="PF13358"/>
    </source>
</evidence>
<dbReference type="InterPro" id="IPR036397">
    <property type="entry name" value="RNaseH_sf"/>
</dbReference>
<evidence type="ECO:0000256" key="1">
    <source>
        <dbReference type="SAM" id="MobiDB-lite"/>
    </source>
</evidence>
<gene>
    <name evidence="3" type="ORF">MONBRDRAFT_36127</name>
</gene>
<dbReference type="InParanoid" id="A9UT85"/>
<dbReference type="eggNOG" id="ENOG502S65Z">
    <property type="taxonomic scope" value="Eukaryota"/>
</dbReference>
<feature type="region of interest" description="Disordered" evidence="1">
    <location>
        <begin position="1"/>
        <end position="42"/>
    </location>
</feature>
<sequence>MSEKTNLSDKIRVFSRASTASRPTRRARRQVASGTSDSSTPQRKLVKRIDVDHDMLAEGRAWVREKRRELGRQTLTVEVLDVVSTHLYLRHQAWLTAQETDTPSKHNFAHEVAALLGRNSNLCSSAWKAFADDRELHLPPASAGPRGFKPQRIRRTKALRVAIRNFLYYSEARGERVVVDDLTRYLCQTDHFPAHMCEVSGKERLAVRRCVQRLVNDLGLRHGPRRGIKYREKGHRIALRNKYIQTMLQSRDGHRIVYVDESYILHHHSDPEEAQQATHGQHTGQRICFIGAIIGADPTVPEAQRLEQHHAQLLENTVDIFAAEQNAGTHDYHKSFTAEYFAGWMDKLIAELARLNVKNAIIVMDGAKYHKSLPPTAPQRSQHKVDLIAACRQVGMDVDSNLYKKEIWAQARAWIRANMRPETVTKAAAAGHEVLFLPRHYSDLQPIESVWSHIKGQVGHRSKHTFAQVKTALEEAFQNLSHEKVADCIDHSWMTLCNLAAVLERLQARATDSESDSDSDSDSQSDGQLEHDE</sequence>
<dbReference type="GeneID" id="5889087"/>
<dbReference type="EMBL" id="CH991545">
    <property type="protein sequence ID" value="EDQ91450.1"/>
    <property type="molecule type" value="Genomic_DNA"/>
</dbReference>
<name>A9UT85_MONBE</name>
<feature type="compositionally biased region" description="Polar residues" evidence="1">
    <location>
        <begin position="32"/>
        <end position="42"/>
    </location>
</feature>
<feature type="compositionally biased region" description="Basic and acidic residues" evidence="1">
    <location>
        <begin position="1"/>
        <end position="12"/>
    </location>
</feature>
<dbReference type="PANTHER" id="PTHR33939:SF1">
    <property type="entry name" value="DUF4371 DOMAIN-CONTAINING PROTEIN"/>
    <property type="match status" value="1"/>
</dbReference>
<evidence type="ECO:0000313" key="3">
    <source>
        <dbReference type="EMBL" id="EDQ91450.1"/>
    </source>
</evidence>
<feature type="domain" description="Tc1-like transposase DDE" evidence="2">
    <location>
        <begin position="325"/>
        <end position="463"/>
    </location>
</feature>